<evidence type="ECO:0000256" key="14">
    <source>
        <dbReference type="ARBA" id="ARBA00041592"/>
    </source>
</evidence>
<dbReference type="InterPro" id="IPR047127">
    <property type="entry name" value="MutT-like"/>
</dbReference>
<dbReference type="SUPFAM" id="SSF55811">
    <property type="entry name" value="Nudix"/>
    <property type="match status" value="1"/>
</dbReference>
<dbReference type="PROSITE" id="PS51462">
    <property type="entry name" value="NUDIX"/>
    <property type="match status" value="1"/>
</dbReference>
<comment type="caution">
    <text evidence="19">The sequence shown here is derived from an EMBL/GenBank/DDBJ whole genome shotgun (WGS) entry which is preliminary data.</text>
</comment>
<dbReference type="InterPro" id="IPR020476">
    <property type="entry name" value="Nudix_hydrolase"/>
</dbReference>
<evidence type="ECO:0000256" key="2">
    <source>
        <dbReference type="ARBA" id="ARBA00005582"/>
    </source>
</evidence>
<dbReference type="GO" id="GO:0046872">
    <property type="term" value="F:metal ion binding"/>
    <property type="evidence" value="ECO:0007669"/>
    <property type="project" value="UniProtKB-KW"/>
</dbReference>
<evidence type="ECO:0000256" key="1">
    <source>
        <dbReference type="ARBA" id="ARBA00001946"/>
    </source>
</evidence>
<dbReference type="InterPro" id="IPR020084">
    <property type="entry name" value="NUDIX_hydrolase_CS"/>
</dbReference>
<dbReference type="InterPro" id="IPR015797">
    <property type="entry name" value="NUDIX_hydrolase-like_dom_sf"/>
</dbReference>
<keyword evidence="7 17" id="KW-0378">Hydrolase</keyword>
<dbReference type="EC" id="3.6.1.55" evidence="12"/>
<keyword evidence="3" id="KW-0515">Mutator protein</keyword>
<dbReference type="CDD" id="cd03425">
    <property type="entry name" value="NUDIX_MutT_NudA_like"/>
    <property type="match status" value="1"/>
</dbReference>
<evidence type="ECO:0000256" key="7">
    <source>
        <dbReference type="ARBA" id="ARBA00022801"/>
    </source>
</evidence>
<dbReference type="GO" id="GO:0006260">
    <property type="term" value="P:DNA replication"/>
    <property type="evidence" value="ECO:0007669"/>
    <property type="project" value="UniProtKB-KW"/>
</dbReference>
<dbReference type="GO" id="GO:0035539">
    <property type="term" value="F:8-oxo-7,8-dihydrodeoxyguanosine triphosphate pyrophosphatase activity"/>
    <property type="evidence" value="ECO:0007669"/>
    <property type="project" value="UniProtKB-EC"/>
</dbReference>
<evidence type="ECO:0000313" key="19">
    <source>
        <dbReference type="EMBL" id="MBI2677458.1"/>
    </source>
</evidence>
<evidence type="ECO:0000256" key="13">
    <source>
        <dbReference type="ARBA" id="ARBA00040794"/>
    </source>
</evidence>
<name>A0A932EPC6_9BACT</name>
<dbReference type="GO" id="GO:0044716">
    <property type="term" value="F:8-oxo-GDP phosphatase activity"/>
    <property type="evidence" value="ECO:0007669"/>
    <property type="project" value="TreeGrafter"/>
</dbReference>
<evidence type="ECO:0000256" key="12">
    <source>
        <dbReference type="ARBA" id="ARBA00038905"/>
    </source>
</evidence>
<keyword evidence="8" id="KW-0460">Magnesium</keyword>
<evidence type="ECO:0000256" key="4">
    <source>
        <dbReference type="ARBA" id="ARBA00022705"/>
    </source>
</evidence>
<evidence type="ECO:0000256" key="8">
    <source>
        <dbReference type="ARBA" id="ARBA00022842"/>
    </source>
</evidence>
<dbReference type="GO" id="GO:0008413">
    <property type="term" value="F:8-oxo-7,8-dihydroguanosine triphosphate pyrophosphatase activity"/>
    <property type="evidence" value="ECO:0007669"/>
    <property type="project" value="TreeGrafter"/>
</dbReference>
<dbReference type="EMBL" id="JACPNR010000004">
    <property type="protein sequence ID" value="MBI2677458.1"/>
    <property type="molecule type" value="Genomic_DNA"/>
</dbReference>
<evidence type="ECO:0000256" key="3">
    <source>
        <dbReference type="ARBA" id="ARBA00022457"/>
    </source>
</evidence>
<comment type="catalytic activity">
    <reaction evidence="11">
        <text>8-oxo-GTP + H2O = 8-oxo-GMP + diphosphate + H(+)</text>
        <dbReference type="Rhea" id="RHEA:67616"/>
        <dbReference type="ChEBI" id="CHEBI:15377"/>
        <dbReference type="ChEBI" id="CHEBI:15378"/>
        <dbReference type="ChEBI" id="CHEBI:33019"/>
        <dbReference type="ChEBI" id="CHEBI:143553"/>
        <dbReference type="ChEBI" id="CHEBI:145694"/>
    </reaction>
</comment>
<dbReference type="PANTHER" id="PTHR47707:SF1">
    <property type="entry name" value="NUDIX HYDROLASE FAMILY PROTEIN"/>
    <property type="match status" value="1"/>
</dbReference>
<evidence type="ECO:0000259" key="18">
    <source>
        <dbReference type="PROSITE" id="PS51462"/>
    </source>
</evidence>
<keyword evidence="4" id="KW-0235">DNA replication</keyword>
<dbReference type="PROSITE" id="PS00893">
    <property type="entry name" value="NUDIX_BOX"/>
    <property type="match status" value="1"/>
</dbReference>
<comment type="similarity">
    <text evidence="2 17">Belongs to the Nudix hydrolase family.</text>
</comment>
<protein>
    <recommendedName>
        <fullName evidence="13">8-oxo-dGTP diphosphatase</fullName>
        <ecNumber evidence="12">3.6.1.55</ecNumber>
    </recommendedName>
    <alternativeName>
        <fullName evidence="16">7,8-dihydro-8-oxoguanine-triphosphatase</fullName>
    </alternativeName>
    <alternativeName>
        <fullName evidence="15">Mutator protein MutT</fullName>
    </alternativeName>
    <alternativeName>
        <fullName evidence="14">dGTP pyrophosphohydrolase</fullName>
    </alternativeName>
</protein>
<dbReference type="AlphaFoldDB" id="A0A932EPC6"/>
<evidence type="ECO:0000256" key="16">
    <source>
        <dbReference type="ARBA" id="ARBA00042798"/>
    </source>
</evidence>
<dbReference type="GO" id="GO:0044715">
    <property type="term" value="F:8-oxo-dGDP phosphatase activity"/>
    <property type="evidence" value="ECO:0007669"/>
    <property type="project" value="TreeGrafter"/>
</dbReference>
<feature type="domain" description="Nudix hydrolase" evidence="18">
    <location>
        <begin position="1"/>
        <end position="126"/>
    </location>
</feature>
<accession>A0A932EPC6</accession>
<organism evidence="19 20">
    <name type="scientific">Candidatus Korobacter versatilis</name>
    <dbReference type="NCBI Taxonomy" id="658062"/>
    <lineage>
        <taxon>Bacteria</taxon>
        <taxon>Pseudomonadati</taxon>
        <taxon>Acidobacteriota</taxon>
        <taxon>Terriglobia</taxon>
        <taxon>Terriglobales</taxon>
        <taxon>Candidatus Korobacteraceae</taxon>
        <taxon>Candidatus Korobacter</taxon>
    </lineage>
</organism>
<dbReference type="Proteomes" id="UP000779809">
    <property type="component" value="Unassembled WGS sequence"/>
</dbReference>
<evidence type="ECO:0000256" key="6">
    <source>
        <dbReference type="ARBA" id="ARBA00022763"/>
    </source>
</evidence>
<evidence type="ECO:0000256" key="5">
    <source>
        <dbReference type="ARBA" id="ARBA00022723"/>
    </source>
</evidence>
<evidence type="ECO:0000256" key="11">
    <source>
        <dbReference type="ARBA" id="ARBA00036904"/>
    </source>
</evidence>
<gene>
    <name evidence="19" type="ORF">HYX28_01610</name>
</gene>
<reference evidence="19" key="1">
    <citation type="submission" date="2020-07" db="EMBL/GenBank/DDBJ databases">
        <title>Huge and variable diversity of episymbiotic CPR bacteria and DPANN archaea in groundwater ecosystems.</title>
        <authorList>
            <person name="He C.Y."/>
            <person name="Keren R."/>
            <person name="Whittaker M."/>
            <person name="Farag I.F."/>
            <person name="Doudna J."/>
            <person name="Cate J.H.D."/>
            <person name="Banfield J.F."/>
        </authorList>
    </citation>
    <scope>NUCLEOTIDE SEQUENCE</scope>
    <source>
        <strain evidence="19">NC_groundwater_580_Pr5_B-0.1um_64_19</strain>
    </source>
</reference>
<keyword evidence="9" id="KW-0234">DNA repair</keyword>
<keyword evidence="6" id="KW-0227">DNA damage</keyword>
<proteinExistence type="inferred from homology"/>
<dbReference type="Gene3D" id="3.90.79.10">
    <property type="entry name" value="Nucleoside Triphosphate Pyrophosphohydrolase"/>
    <property type="match status" value="1"/>
</dbReference>
<evidence type="ECO:0000256" key="9">
    <source>
        <dbReference type="ARBA" id="ARBA00023204"/>
    </source>
</evidence>
<keyword evidence="5" id="KW-0479">Metal-binding</keyword>
<evidence type="ECO:0000256" key="10">
    <source>
        <dbReference type="ARBA" id="ARBA00035861"/>
    </source>
</evidence>
<dbReference type="PANTHER" id="PTHR47707">
    <property type="entry name" value="8-OXO-DGTP DIPHOSPHATASE"/>
    <property type="match status" value="1"/>
</dbReference>
<sequence length="130" mass="14803">MKQVAAGLIVRDSKLLICQRTKHQPMPLKWEFPGGKIEHGEQPTDALRRELEEELGIHATVGDEVARIKHVYRNGGAVELRFFVVRAFVGELENRIFKDVRWVAREELPAYDFLEADLGLVRDLAAGKLL</sequence>
<comment type="catalytic activity">
    <reaction evidence="10">
        <text>8-oxo-dGTP + H2O = 8-oxo-dGMP + diphosphate + H(+)</text>
        <dbReference type="Rhea" id="RHEA:31575"/>
        <dbReference type="ChEBI" id="CHEBI:15377"/>
        <dbReference type="ChEBI" id="CHEBI:15378"/>
        <dbReference type="ChEBI" id="CHEBI:33019"/>
        <dbReference type="ChEBI" id="CHEBI:63224"/>
        <dbReference type="ChEBI" id="CHEBI:77896"/>
        <dbReference type="EC" id="3.6.1.55"/>
    </reaction>
</comment>
<evidence type="ECO:0000256" key="17">
    <source>
        <dbReference type="RuleBase" id="RU003476"/>
    </source>
</evidence>
<evidence type="ECO:0000313" key="20">
    <source>
        <dbReference type="Proteomes" id="UP000779809"/>
    </source>
</evidence>
<dbReference type="InterPro" id="IPR000086">
    <property type="entry name" value="NUDIX_hydrolase_dom"/>
</dbReference>
<evidence type="ECO:0000256" key="15">
    <source>
        <dbReference type="ARBA" id="ARBA00041979"/>
    </source>
</evidence>
<comment type="cofactor">
    <cofactor evidence="1">
        <name>Mg(2+)</name>
        <dbReference type="ChEBI" id="CHEBI:18420"/>
    </cofactor>
</comment>
<dbReference type="GO" id="GO:0006281">
    <property type="term" value="P:DNA repair"/>
    <property type="evidence" value="ECO:0007669"/>
    <property type="project" value="UniProtKB-KW"/>
</dbReference>
<dbReference type="PRINTS" id="PR00502">
    <property type="entry name" value="NUDIXFAMILY"/>
</dbReference>
<dbReference type="Pfam" id="PF00293">
    <property type="entry name" value="NUDIX"/>
    <property type="match status" value="1"/>
</dbReference>